<dbReference type="EMBL" id="CP022163">
    <property type="protein sequence ID" value="ATB31758.1"/>
    <property type="molecule type" value="Genomic_DNA"/>
</dbReference>
<dbReference type="AlphaFoldDB" id="A0A250IKF5"/>
<feature type="compositionally biased region" description="Polar residues" evidence="1">
    <location>
        <begin position="1"/>
        <end position="15"/>
    </location>
</feature>
<accession>A0A250IKF5</accession>
<dbReference type="RefSeq" id="WP_157775496.1">
    <property type="nucleotide sequence ID" value="NZ_CP022163.1"/>
</dbReference>
<sequence length="556" mass="59085">MSGISNRNSPSSLSKTVSSRPSSDTASTPTRAPATATPAAQPSVVRDYGKDQFTSAKATRDIAPRNTELLATLQSQTLSRAAKASVDSSGQAADASSGAEAAARLKNEDNYATAEWETYRAQDFLETVEAHKDDPEFLRELYEELGPELTSQLMGDAVNAVSGDNHNTYPTEADAQRAFSAVAESLNAMPPAFQEAVGKEAGKNNPQAGMILANGASQEAKLGFLEGVKSSALGSGHDASFAARMAGQVIASDPELVQHVADTWSASDLSTLLKNGLETPPPSDSFHSDWPSFRADGLERMVGMTADLQGDQYADVRARVFRDASLALGNASTGDPNRQSLVDNLKTLFQSDAQGITGRLFNNTGAADSPFDGSQRALGLFFRDAVFANPGQDPSFDQFISDFMGDLRGQMLDPARHDDDPNTPSNELFAKQLGDVLGSLVTGYSLAAKDNGEQQAARKALASTIVGLVAKPLDAGGTVGNMAKSEAEKLVSSLLADFLNGDLKADKAGMTRLMTDLLNTAYAGARDFDERHGTQVETAMKGETMWVDFVRQLFDR</sequence>
<dbReference type="KEGG" id="mbd:MEBOL_005227"/>
<dbReference type="Proteomes" id="UP000217289">
    <property type="component" value="Chromosome"/>
</dbReference>
<name>A0A250IKF5_9BACT</name>
<protein>
    <submittedName>
        <fullName evidence="2">Uncharacterized protein</fullName>
    </submittedName>
</protein>
<feature type="compositionally biased region" description="Low complexity" evidence="1">
    <location>
        <begin position="16"/>
        <end position="43"/>
    </location>
</feature>
<evidence type="ECO:0000313" key="2">
    <source>
        <dbReference type="EMBL" id="ATB31758.1"/>
    </source>
</evidence>
<feature type="region of interest" description="Disordered" evidence="1">
    <location>
        <begin position="1"/>
        <end position="64"/>
    </location>
</feature>
<gene>
    <name evidence="2" type="ORF">MEBOL_005227</name>
</gene>
<keyword evidence="3" id="KW-1185">Reference proteome</keyword>
<proteinExistence type="predicted"/>
<organism evidence="2 3">
    <name type="scientific">Melittangium boletus DSM 14713</name>
    <dbReference type="NCBI Taxonomy" id="1294270"/>
    <lineage>
        <taxon>Bacteria</taxon>
        <taxon>Pseudomonadati</taxon>
        <taxon>Myxococcota</taxon>
        <taxon>Myxococcia</taxon>
        <taxon>Myxococcales</taxon>
        <taxon>Cystobacterineae</taxon>
        <taxon>Archangiaceae</taxon>
        <taxon>Melittangium</taxon>
    </lineage>
</organism>
<evidence type="ECO:0000256" key="1">
    <source>
        <dbReference type="SAM" id="MobiDB-lite"/>
    </source>
</evidence>
<dbReference type="OrthoDB" id="5531469at2"/>
<reference evidence="2 3" key="1">
    <citation type="submission" date="2017-06" db="EMBL/GenBank/DDBJ databases">
        <authorList>
            <person name="Kim H.J."/>
            <person name="Triplett B.A."/>
        </authorList>
    </citation>
    <scope>NUCLEOTIDE SEQUENCE [LARGE SCALE GENOMIC DNA]</scope>
    <source>
        <strain evidence="2 3">DSM 14713</strain>
    </source>
</reference>
<evidence type="ECO:0000313" key="3">
    <source>
        <dbReference type="Proteomes" id="UP000217289"/>
    </source>
</evidence>